<dbReference type="SMART" id="SM00387">
    <property type="entry name" value="HATPase_c"/>
    <property type="match status" value="1"/>
</dbReference>
<keyword evidence="5" id="KW-0597">Phosphoprotein</keyword>
<dbReference type="Pfam" id="PF00512">
    <property type="entry name" value="HisKA"/>
    <property type="match status" value="1"/>
</dbReference>
<dbReference type="SUPFAM" id="SSF55874">
    <property type="entry name" value="ATPase domain of HSP90 chaperone/DNA topoisomerase II/histidine kinase"/>
    <property type="match status" value="1"/>
</dbReference>
<dbReference type="eggNOG" id="COG0642">
    <property type="taxonomic scope" value="Bacteria"/>
</dbReference>
<dbReference type="InterPro" id="IPR003661">
    <property type="entry name" value="HisK_dim/P_dom"/>
</dbReference>
<keyword evidence="7" id="KW-0418">Kinase</keyword>
<dbReference type="AlphaFoldDB" id="A0A0B7JHQ3"/>
<dbReference type="InterPro" id="IPR036097">
    <property type="entry name" value="HisK_dim/P_sf"/>
</dbReference>
<dbReference type="Pfam" id="PF02518">
    <property type="entry name" value="HATPase_c"/>
    <property type="match status" value="1"/>
</dbReference>
<accession>A0A0B7JHQ3</accession>
<keyword evidence="4" id="KW-1003">Cell membrane</keyword>
<evidence type="ECO:0000313" key="9">
    <source>
        <dbReference type="EMBL" id="PSU96521.1"/>
    </source>
</evidence>
<gene>
    <name evidence="9" type="ORF">C9J27_16400</name>
</gene>
<dbReference type="SMART" id="SM00388">
    <property type="entry name" value="HisKA"/>
    <property type="match status" value="1"/>
</dbReference>
<dbReference type="InterPro" id="IPR003594">
    <property type="entry name" value="HATPase_dom"/>
</dbReference>
<dbReference type="Pfam" id="PF11884">
    <property type="entry name" value="DUF3404"/>
    <property type="match status" value="1"/>
</dbReference>
<evidence type="ECO:0000313" key="10">
    <source>
        <dbReference type="Proteomes" id="UP000241426"/>
    </source>
</evidence>
<dbReference type="PROSITE" id="PS50109">
    <property type="entry name" value="HIS_KIN"/>
    <property type="match status" value="1"/>
</dbReference>
<dbReference type="InterPro" id="IPR005467">
    <property type="entry name" value="His_kinase_dom"/>
</dbReference>
<keyword evidence="8" id="KW-0902">Two-component regulatory system</keyword>
<organism evidence="9 10">
    <name type="scientific">Photobacterium kishitanii</name>
    <dbReference type="NCBI Taxonomy" id="318456"/>
    <lineage>
        <taxon>Bacteria</taxon>
        <taxon>Pseudomonadati</taxon>
        <taxon>Pseudomonadota</taxon>
        <taxon>Gammaproteobacteria</taxon>
        <taxon>Vibrionales</taxon>
        <taxon>Vibrionaceae</taxon>
        <taxon>Photobacterium</taxon>
    </lineage>
</organism>
<keyword evidence="4" id="KW-0472">Membrane</keyword>
<dbReference type="PANTHER" id="PTHR44936:SF9">
    <property type="entry name" value="SENSOR PROTEIN CREC"/>
    <property type="match status" value="1"/>
</dbReference>
<dbReference type="PANTHER" id="PTHR44936">
    <property type="entry name" value="SENSOR PROTEIN CREC"/>
    <property type="match status" value="1"/>
</dbReference>
<dbReference type="Gene3D" id="3.30.565.10">
    <property type="entry name" value="Histidine kinase-like ATPase, C-terminal domain"/>
    <property type="match status" value="1"/>
</dbReference>
<evidence type="ECO:0000256" key="8">
    <source>
        <dbReference type="ARBA" id="ARBA00023012"/>
    </source>
</evidence>
<evidence type="ECO:0000256" key="6">
    <source>
        <dbReference type="ARBA" id="ARBA00022679"/>
    </source>
</evidence>
<dbReference type="RefSeq" id="WP_036790240.1">
    <property type="nucleotide sequence ID" value="NZ_JAUZMX010000002.1"/>
</dbReference>
<dbReference type="EMBL" id="PYNF01000015">
    <property type="protein sequence ID" value="PSU96521.1"/>
    <property type="molecule type" value="Genomic_DNA"/>
</dbReference>
<dbReference type="InterPro" id="IPR050980">
    <property type="entry name" value="2C_sensor_his_kinase"/>
</dbReference>
<dbReference type="NCBIfam" id="NF041841">
    <property type="entry name" value="his_kin_VxrA"/>
    <property type="match status" value="1"/>
</dbReference>
<protein>
    <recommendedName>
        <fullName evidence="3">histidine kinase</fullName>
        <ecNumber evidence="3">2.7.13.3</ecNumber>
    </recommendedName>
</protein>
<dbReference type="CDD" id="cd00082">
    <property type="entry name" value="HisKA"/>
    <property type="match status" value="1"/>
</dbReference>
<sequence>MKTYVLVFSLFFSAASFAEAQTFPERLNAVRSDILKRKPLATYDFRKLQSLYPGPLLLPETLLPQTSEYPLNALRQLYHNSLTCKGPWPLSPLVTQPVVFTRAICFKTQLPSSWFVRSGYIHPGGGSYAYRYIQQHPDMAIKYSKYLHIKERPIAAATTILGRLQRMNNDEIHAFISGAQFFISNGELWVRNDNEYRVFDQVTWSKMLNRYQLHFKRLDHNDFCLAKNGNICWREDNKSHVTYYLLIGLLVMNAGLLLSWGIYRFRIRRRTMEERMLVLQILTHELRTPIASLAMTVEGFRRHFDELPEGLYDEFRRLTEDSRRLRQLAEASKDYLQANQQQLSVQEIESLNEWLSYITEKYDVILKLGEDRSVLVNIYWLGTCLDNLLSNAHKYGVAPVSLSSSYKNGILKLVVQDEGQLGAKDWSRLRKPFVSSKGLGLGLTIVESMINRMGGRMKLIGPPTTFILEIPCESNSATG</sequence>
<evidence type="ECO:0000256" key="4">
    <source>
        <dbReference type="ARBA" id="ARBA00022475"/>
    </source>
</evidence>
<dbReference type="Proteomes" id="UP000241426">
    <property type="component" value="Unassembled WGS sequence"/>
</dbReference>
<comment type="subcellular location">
    <subcellularLocation>
        <location evidence="2">Cell membrane</location>
        <topology evidence="2">Multi-pass membrane protein</topology>
    </subcellularLocation>
</comment>
<evidence type="ECO:0000256" key="1">
    <source>
        <dbReference type="ARBA" id="ARBA00000085"/>
    </source>
</evidence>
<comment type="catalytic activity">
    <reaction evidence="1">
        <text>ATP + protein L-histidine = ADP + protein N-phospho-L-histidine.</text>
        <dbReference type="EC" id="2.7.13.3"/>
    </reaction>
</comment>
<keyword evidence="6" id="KW-0808">Transferase</keyword>
<dbReference type="InterPro" id="IPR049705">
    <property type="entry name" value="VxrA-like"/>
</dbReference>
<comment type="caution">
    <text evidence="9">The sequence shown here is derived from an EMBL/GenBank/DDBJ whole genome shotgun (WGS) entry which is preliminary data.</text>
</comment>
<reference evidence="9 10" key="1">
    <citation type="submission" date="2018-01" db="EMBL/GenBank/DDBJ databases">
        <title>Whole genome sequencing of Histamine producing bacteria.</title>
        <authorList>
            <person name="Butler K."/>
        </authorList>
    </citation>
    <scope>NUCLEOTIDE SEQUENCE [LARGE SCALE GENOMIC DNA]</scope>
    <source>
        <strain evidence="9 10">FS-7.2</strain>
    </source>
</reference>
<proteinExistence type="predicted"/>
<evidence type="ECO:0000256" key="7">
    <source>
        <dbReference type="ARBA" id="ARBA00022777"/>
    </source>
</evidence>
<dbReference type="GeneID" id="29945604"/>
<dbReference type="EC" id="2.7.13.3" evidence="3"/>
<dbReference type="InterPro" id="IPR021821">
    <property type="entry name" value="VxrA_SD"/>
</dbReference>
<accession>A0A2T3KFB4</accession>
<dbReference type="InterPro" id="IPR036890">
    <property type="entry name" value="HATPase_C_sf"/>
</dbReference>
<evidence type="ECO:0000256" key="3">
    <source>
        <dbReference type="ARBA" id="ARBA00012438"/>
    </source>
</evidence>
<dbReference type="GO" id="GO:0005886">
    <property type="term" value="C:plasma membrane"/>
    <property type="evidence" value="ECO:0007669"/>
    <property type="project" value="UniProtKB-SubCell"/>
</dbReference>
<dbReference type="SUPFAM" id="SSF47384">
    <property type="entry name" value="Homodimeric domain of signal transducing histidine kinase"/>
    <property type="match status" value="1"/>
</dbReference>
<dbReference type="GO" id="GO:0000155">
    <property type="term" value="F:phosphorelay sensor kinase activity"/>
    <property type="evidence" value="ECO:0007669"/>
    <property type="project" value="InterPro"/>
</dbReference>
<evidence type="ECO:0000256" key="2">
    <source>
        <dbReference type="ARBA" id="ARBA00004651"/>
    </source>
</evidence>
<name>A0A0B7JHQ3_9GAMM</name>
<evidence type="ECO:0000256" key="5">
    <source>
        <dbReference type="ARBA" id="ARBA00022553"/>
    </source>
</evidence>